<organism evidence="1 2">
    <name type="scientific">Polyangium spumosum</name>
    <dbReference type="NCBI Taxonomy" id="889282"/>
    <lineage>
        <taxon>Bacteria</taxon>
        <taxon>Pseudomonadati</taxon>
        <taxon>Myxococcota</taxon>
        <taxon>Polyangia</taxon>
        <taxon>Polyangiales</taxon>
        <taxon>Polyangiaceae</taxon>
        <taxon>Polyangium</taxon>
    </lineage>
</organism>
<comment type="caution">
    <text evidence="1">The sequence shown here is derived from an EMBL/GenBank/DDBJ whole genome shotgun (WGS) entry which is preliminary data.</text>
</comment>
<accession>A0A6N7PNK8</accession>
<dbReference type="EMBL" id="WJIE01000004">
    <property type="protein sequence ID" value="MRG93593.1"/>
    <property type="molecule type" value="Genomic_DNA"/>
</dbReference>
<name>A0A6N7PNK8_9BACT</name>
<dbReference type="RefSeq" id="WP_153820408.1">
    <property type="nucleotide sequence ID" value="NZ_WJIE01000004.1"/>
</dbReference>
<dbReference type="AlphaFoldDB" id="A0A6N7PNK8"/>
<reference evidence="1 2" key="1">
    <citation type="submission" date="2019-10" db="EMBL/GenBank/DDBJ databases">
        <title>A soil myxobacterium in the family Polyangiaceae.</title>
        <authorList>
            <person name="Li Y."/>
            <person name="Wang J."/>
        </authorList>
    </citation>
    <scope>NUCLEOTIDE SEQUENCE [LARGE SCALE GENOMIC DNA]</scope>
    <source>
        <strain evidence="1 2">DSM 14734</strain>
    </source>
</reference>
<sequence length="141" mass="15568">MPTPAEVKKALIAAGFEVYRTRGDVVHVAERARENLIMDSGVRVHAGEVAVSLVLRAQRSDFPHDAEDVMFERARQLGVAAKERGYAEVATHVTRLPDPSDEERTLDSWFEVSFEKRVAGLDEAMAEVGFALSLEKAASRT</sequence>
<protein>
    <submittedName>
        <fullName evidence="1">Uncharacterized protein</fullName>
    </submittedName>
</protein>
<evidence type="ECO:0000313" key="2">
    <source>
        <dbReference type="Proteomes" id="UP000440224"/>
    </source>
</evidence>
<keyword evidence="2" id="KW-1185">Reference proteome</keyword>
<dbReference type="Proteomes" id="UP000440224">
    <property type="component" value="Unassembled WGS sequence"/>
</dbReference>
<proteinExistence type="predicted"/>
<gene>
    <name evidence="1" type="ORF">GF068_16980</name>
</gene>
<evidence type="ECO:0000313" key="1">
    <source>
        <dbReference type="EMBL" id="MRG93593.1"/>
    </source>
</evidence>
<dbReference type="OrthoDB" id="5515299at2"/>